<evidence type="ECO:0000313" key="2">
    <source>
        <dbReference type="EMBL" id="VEL16932.1"/>
    </source>
</evidence>
<reference evidence="2" key="1">
    <citation type="submission" date="2018-11" db="EMBL/GenBank/DDBJ databases">
        <authorList>
            <consortium name="Pathogen Informatics"/>
        </authorList>
    </citation>
    <scope>NUCLEOTIDE SEQUENCE</scope>
</reference>
<evidence type="ECO:0000256" key="1">
    <source>
        <dbReference type="SAM" id="MobiDB-lite"/>
    </source>
</evidence>
<sequence>MIALQDYEYNLSCPLYFYVPHFCPCLSLIFIITNPLSSQSNRRSSTGRLRAKPASALADVDEADELDIDYLTTPGSTGQTGLATHTYFVDSEDASRAALNTTGTMTLTRGTTLTRVTTRYDPAPNQSPNPHLSSVFPFPVAPASTNETLAEVPQVVSLTAQRLAGAAAATRERMATMNRQKPFSRVRDDSTSEYCGSPPTYLAGAELASTESLEVAGPVGPDTSEVSRLGGQDVWAPASLATDPPTNITVAAYDKYDGPDVRSGRYPRPGDDESDGVLAAATGNSGDRCDDSEFSGQVGTSASAELLARRGTRALERGQVAETEASFLDLISASIPGSDEEINEIEIEAMRSRGSLDFVAGGTRANGSRCR</sequence>
<evidence type="ECO:0000313" key="3">
    <source>
        <dbReference type="Proteomes" id="UP000784294"/>
    </source>
</evidence>
<organism evidence="2 3">
    <name type="scientific">Protopolystoma xenopodis</name>
    <dbReference type="NCBI Taxonomy" id="117903"/>
    <lineage>
        <taxon>Eukaryota</taxon>
        <taxon>Metazoa</taxon>
        <taxon>Spiralia</taxon>
        <taxon>Lophotrochozoa</taxon>
        <taxon>Platyhelminthes</taxon>
        <taxon>Monogenea</taxon>
        <taxon>Polyopisthocotylea</taxon>
        <taxon>Polystomatidea</taxon>
        <taxon>Polystomatidae</taxon>
        <taxon>Protopolystoma</taxon>
    </lineage>
</organism>
<dbReference type="Proteomes" id="UP000784294">
    <property type="component" value="Unassembled WGS sequence"/>
</dbReference>
<dbReference type="AlphaFoldDB" id="A0A3S5A116"/>
<gene>
    <name evidence="2" type="ORF">PXEA_LOCUS10372</name>
</gene>
<keyword evidence="3" id="KW-1185">Reference proteome</keyword>
<comment type="caution">
    <text evidence="2">The sequence shown here is derived from an EMBL/GenBank/DDBJ whole genome shotgun (WGS) entry which is preliminary data.</text>
</comment>
<dbReference type="EMBL" id="CAAALY010030424">
    <property type="protein sequence ID" value="VEL16932.1"/>
    <property type="molecule type" value="Genomic_DNA"/>
</dbReference>
<feature type="region of interest" description="Disordered" evidence="1">
    <location>
        <begin position="259"/>
        <end position="296"/>
    </location>
</feature>
<accession>A0A3S5A116</accession>
<proteinExistence type="predicted"/>
<feature type="compositionally biased region" description="Basic and acidic residues" evidence="1">
    <location>
        <begin position="259"/>
        <end position="271"/>
    </location>
</feature>
<protein>
    <submittedName>
        <fullName evidence="2">Uncharacterized protein</fullName>
    </submittedName>
</protein>
<name>A0A3S5A116_9PLAT</name>